<dbReference type="Proteomes" id="UP001303046">
    <property type="component" value="Unassembled WGS sequence"/>
</dbReference>
<sequence>MGARQSEDRGAYLAAKSEVKKVVFKAMSDRYKAGFNMLDTRGGERTVHRLIRARHLSTLDMEHTKIVKAADGAVLRHSAQILEKWREYCNQ</sequence>
<accession>A0ABR1DPD4</accession>
<keyword evidence="2" id="KW-1185">Reference proteome</keyword>
<reference evidence="1 2" key="1">
    <citation type="submission" date="2023-08" db="EMBL/GenBank/DDBJ databases">
        <title>A Necator americanus chromosomal reference genome.</title>
        <authorList>
            <person name="Ilik V."/>
            <person name="Petrzelkova K.J."/>
            <person name="Pardy F."/>
            <person name="Fuh T."/>
            <person name="Niatou-Singa F.S."/>
            <person name="Gouil Q."/>
            <person name="Baker L."/>
            <person name="Ritchie M.E."/>
            <person name="Jex A.R."/>
            <person name="Gazzola D."/>
            <person name="Li H."/>
            <person name="Toshio Fujiwara R."/>
            <person name="Zhan B."/>
            <person name="Aroian R.V."/>
            <person name="Pafco B."/>
            <person name="Schwarz E.M."/>
        </authorList>
    </citation>
    <scope>NUCLEOTIDE SEQUENCE [LARGE SCALE GENOMIC DNA]</scope>
    <source>
        <strain evidence="1 2">Aroian</strain>
        <tissue evidence="1">Whole animal</tissue>
    </source>
</reference>
<evidence type="ECO:0008006" key="3">
    <source>
        <dbReference type="Google" id="ProtNLM"/>
    </source>
</evidence>
<gene>
    <name evidence="1" type="primary">Necator_chrIV.g16899</name>
    <name evidence="1" type="ORF">RB195_003601</name>
</gene>
<evidence type="ECO:0000313" key="1">
    <source>
        <dbReference type="EMBL" id="KAK6752278.1"/>
    </source>
</evidence>
<dbReference type="EMBL" id="JAVFWL010000004">
    <property type="protein sequence ID" value="KAK6752278.1"/>
    <property type="molecule type" value="Genomic_DNA"/>
</dbReference>
<comment type="caution">
    <text evidence="1">The sequence shown here is derived from an EMBL/GenBank/DDBJ whole genome shotgun (WGS) entry which is preliminary data.</text>
</comment>
<organism evidence="1 2">
    <name type="scientific">Necator americanus</name>
    <name type="common">Human hookworm</name>
    <dbReference type="NCBI Taxonomy" id="51031"/>
    <lineage>
        <taxon>Eukaryota</taxon>
        <taxon>Metazoa</taxon>
        <taxon>Ecdysozoa</taxon>
        <taxon>Nematoda</taxon>
        <taxon>Chromadorea</taxon>
        <taxon>Rhabditida</taxon>
        <taxon>Rhabditina</taxon>
        <taxon>Rhabditomorpha</taxon>
        <taxon>Strongyloidea</taxon>
        <taxon>Ancylostomatidae</taxon>
        <taxon>Bunostominae</taxon>
        <taxon>Necator</taxon>
    </lineage>
</organism>
<protein>
    <recommendedName>
        <fullName evidence="3">TFIIS central domain-containing protein</fullName>
    </recommendedName>
</protein>
<proteinExistence type="predicted"/>
<evidence type="ECO:0000313" key="2">
    <source>
        <dbReference type="Proteomes" id="UP001303046"/>
    </source>
</evidence>
<name>A0ABR1DPD4_NECAM</name>